<dbReference type="InterPro" id="IPR011250">
    <property type="entry name" value="OMP/PagP_B-barrel"/>
</dbReference>
<name>A0A4R6IP27_9SPHI</name>
<dbReference type="RefSeq" id="WP_133551671.1">
    <property type="nucleotide sequence ID" value="NZ_SNWM01000001.1"/>
</dbReference>
<reference evidence="2 3" key="1">
    <citation type="submission" date="2019-03" db="EMBL/GenBank/DDBJ databases">
        <title>Genomic Encyclopedia of Archaeal and Bacterial Type Strains, Phase II (KMG-II): from individual species to whole genera.</title>
        <authorList>
            <person name="Goeker M."/>
        </authorList>
    </citation>
    <scope>NUCLEOTIDE SEQUENCE [LARGE SCALE GENOMIC DNA]</scope>
    <source>
        <strain evidence="2 3">DSM 19034</strain>
    </source>
</reference>
<evidence type="ECO:0000313" key="3">
    <source>
        <dbReference type="Proteomes" id="UP000295499"/>
    </source>
</evidence>
<protein>
    <recommendedName>
        <fullName evidence="4">Outer membrane protein with beta-barrel domain</fullName>
    </recommendedName>
</protein>
<evidence type="ECO:0008006" key="4">
    <source>
        <dbReference type="Google" id="ProtNLM"/>
    </source>
</evidence>
<accession>A0A4R6IP27</accession>
<dbReference type="SUPFAM" id="SSF56925">
    <property type="entry name" value="OMPA-like"/>
    <property type="match status" value="1"/>
</dbReference>
<keyword evidence="3" id="KW-1185">Reference proteome</keyword>
<sequence>MKTITKLFTIAATAVAAMSPSLSKAQDMSMTADSTPVFQKALRLGIGISGGITRDKSPFDYGLGADLRLQWDLQKHLSLTATGGYTRMMAKNDLPDYDFIPLKGGVKVFPGHSLYALGEVGAGLGIKDNSKTSFIWSGGVGYAWKNGLDISARYESYQQDSNSSTYYPVNGQYALRLAYGFKL</sequence>
<keyword evidence="1" id="KW-0732">Signal</keyword>
<comment type="caution">
    <text evidence="2">The sequence shown here is derived from an EMBL/GenBank/DDBJ whole genome shotgun (WGS) entry which is preliminary data.</text>
</comment>
<dbReference type="AlphaFoldDB" id="A0A4R6IP27"/>
<dbReference type="Gene3D" id="2.40.160.20">
    <property type="match status" value="1"/>
</dbReference>
<dbReference type="EMBL" id="SNWM01000001">
    <property type="protein sequence ID" value="TDO24029.1"/>
    <property type="molecule type" value="Genomic_DNA"/>
</dbReference>
<dbReference type="OrthoDB" id="791021at2"/>
<dbReference type="Proteomes" id="UP000295499">
    <property type="component" value="Unassembled WGS sequence"/>
</dbReference>
<proteinExistence type="predicted"/>
<gene>
    <name evidence="2" type="ORF">CLV32_0316</name>
</gene>
<feature type="signal peptide" evidence="1">
    <location>
        <begin position="1"/>
        <end position="25"/>
    </location>
</feature>
<organism evidence="2 3">
    <name type="scientific">Pedobacter duraquae</name>
    <dbReference type="NCBI Taxonomy" id="425511"/>
    <lineage>
        <taxon>Bacteria</taxon>
        <taxon>Pseudomonadati</taxon>
        <taxon>Bacteroidota</taxon>
        <taxon>Sphingobacteriia</taxon>
        <taxon>Sphingobacteriales</taxon>
        <taxon>Sphingobacteriaceae</taxon>
        <taxon>Pedobacter</taxon>
    </lineage>
</organism>
<evidence type="ECO:0000313" key="2">
    <source>
        <dbReference type="EMBL" id="TDO24029.1"/>
    </source>
</evidence>
<feature type="chain" id="PRO_5021033793" description="Outer membrane protein with beta-barrel domain" evidence="1">
    <location>
        <begin position="26"/>
        <end position="183"/>
    </location>
</feature>
<evidence type="ECO:0000256" key="1">
    <source>
        <dbReference type="SAM" id="SignalP"/>
    </source>
</evidence>